<evidence type="ECO:0000256" key="7">
    <source>
        <dbReference type="ARBA" id="ARBA00058683"/>
    </source>
</evidence>
<evidence type="ECO:0000256" key="6">
    <source>
        <dbReference type="ARBA" id="ARBA00051388"/>
    </source>
</evidence>
<gene>
    <name evidence="15" type="ORF">COB67_08015</name>
</gene>
<keyword evidence="3 10" id="KW-0285">Flavoprotein</keyword>
<dbReference type="GO" id="GO:0016627">
    <property type="term" value="F:oxidoreductase activity, acting on the CH-CH group of donors"/>
    <property type="evidence" value="ECO:0007669"/>
    <property type="project" value="InterPro"/>
</dbReference>
<comment type="caution">
    <text evidence="15">The sequence shown here is derived from an EMBL/GenBank/DDBJ whole genome shotgun (WGS) entry which is preliminary data.</text>
</comment>
<dbReference type="AlphaFoldDB" id="A0A2A4T243"/>
<keyword evidence="5 10" id="KW-0560">Oxidoreductase</keyword>
<evidence type="ECO:0000256" key="2">
    <source>
        <dbReference type="ARBA" id="ARBA00009347"/>
    </source>
</evidence>
<dbReference type="InterPro" id="IPR013786">
    <property type="entry name" value="AcylCoA_DH/ox_N"/>
</dbReference>
<feature type="domain" description="Acyl-CoA dehydrogenase/oxidase N-terminal" evidence="13">
    <location>
        <begin position="42"/>
        <end position="157"/>
    </location>
</feature>
<dbReference type="InterPro" id="IPR037069">
    <property type="entry name" value="AcylCoA_DH/ox_N_sf"/>
</dbReference>
<dbReference type="InterPro" id="IPR009100">
    <property type="entry name" value="AcylCoA_DH/oxidase_NM_dom_sf"/>
</dbReference>
<dbReference type="GO" id="GO:0050660">
    <property type="term" value="F:flavin adenine dinucleotide binding"/>
    <property type="evidence" value="ECO:0007669"/>
    <property type="project" value="InterPro"/>
</dbReference>
<evidence type="ECO:0000256" key="8">
    <source>
        <dbReference type="ARBA" id="ARBA00066694"/>
    </source>
</evidence>
<dbReference type="Gene3D" id="1.20.140.10">
    <property type="entry name" value="Butyryl-CoA Dehydrogenase, subunit A, domain 3"/>
    <property type="match status" value="1"/>
</dbReference>
<dbReference type="SUPFAM" id="SSF47203">
    <property type="entry name" value="Acyl-CoA dehydrogenase C-terminal domain-like"/>
    <property type="match status" value="1"/>
</dbReference>
<sequence length="606" mass="67419">MLEYKAPKREIQFLLKDVFHFEEHYKGFPNGQDLDGELLSDLIDGISEFAEKVIAPLNQTGDDESCHLVDGKVITPSGFKEAYQEYVEGGWPSLSHEEKYGGQGLPHSLDIILQEMLSTANWSWNMYPGLSHGAMNTLTEHGTEQQKQIFLTKLVEGQWTGTMCLTEPQCGTDLGLVSSKAEPMEDGSYKITGSKIFISAGDHDFTENIIHIVLARTPGAPAGTKGISLFIVPKYKVNDQGESGEFNEVHCTALEKKMGIKGSATAVLSFEGSQGYLIGRENKGLTCMFTFMNAARIGTASQGVCAAELSFQGSIKYARERLSMRSLSGTKYPDQVADPLIVHPDVRRMLLTQKAFAEGGRAALYYMGQVLDIKESGATEDARQTADRRLGLLTPILKGFLTEVGLEAANLGIQVYGGHGYIKEWGMEQIVRDTRIATLYEGTTGIQALDLIGRKVMMDRATELKLFISEIKEFCGKYGPFATSEEAKRMRMFTKPLGILMRQWNFTTMKLMLRASKDRDTAGAASSDYLMYSGYILLAYMWALMAEAALKKLAEPDCKDERFYKAKVKTARFYFDRILPRTKTLVKTMTASNKSLMALPEDDFIF</sequence>
<comment type="catalytic activity">
    <reaction evidence="6">
        <text>3-(methylsulfanyl)propanoyl-CoA + oxidized [electron-transfer flavoprotein] + H(+) = 3-(methylsulfanyl)acryloyl-CoA + reduced [electron-transfer flavoprotein]</text>
        <dbReference type="Rhea" id="RHEA:52612"/>
        <dbReference type="Rhea" id="RHEA-COMP:10685"/>
        <dbReference type="Rhea" id="RHEA-COMP:10686"/>
        <dbReference type="ChEBI" id="CHEBI:15378"/>
        <dbReference type="ChEBI" id="CHEBI:57692"/>
        <dbReference type="ChEBI" id="CHEBI:58307"/>
        <dbReference type="ChEBI" id="CHEBI:82815"/>
        <dbReference type="ChEBI" id="CHEBI:84994"/>
        <dbReference type="EC" id="1.3.99.41"/>
    </reaction>
    <physiologicalReaction direction="left-to-right" evidence="6">
        <dbReference type="Rhea" id="RHEA:52613"/>
    </physiologicalReaction>
</comment>
<dbReference type="FunFam" id="2.40.110.10:FF:000031">
    <property type="entry name" value="Acyl-CoA dehydrogenase, putative"/>
    <property type="match status" value="1"/>
</dbReference>
<feature type="domain" description="Acyl-CoA oxidase/dehydrogenase middle" evidence="12">
    <location>
        <begin position="163"/>
        <end position="271"/>
    </location>
</feature>
<evidence type="ECO:0000256" key="4">
    <source>
        <dbReference type="ARBA" id="ARBA00022827"/>
    </source>
</evidence>
<organism evidence="15 16">
    <name type="scientific">SAR324 cluster bacterium</name>
    <dbReference type="NCBI Taxonomy" id="2024889"/>
    <lineage>
        <taxon>Bacteria</taxon>
        <taxon>Deltaproteobacteria</taxon>
        <taxon>SAR324 cluster</taxon>
    </lineage>
</organism>
<dbReference type="InterPro" id="IPR009075">
    <property type="entry name" value="AcylCo_DH/oxidase_C"/>
</dbReference>
<evidence type="ECO:0000259" key="14">
    <source>
        <dbReference type="Pfam" id="PF12806"/>
    </source>
</evidence>
<comment type="cofactor">
    <cofactor evidence="1 10">
        <name>FAD</name>
        <dbReference type="ChEBI" id="CHEBI:57692"/>
    </cofactor>
</comment>
<name>A0A2A4T243_9DELT</name>
<evidence type="ECO:0000313" key="15">
    <source>
        <dbReference type="EMBL" id="PCI27686.1"/>
    </source>
</evidence>
<comment type="similarity">
    <text evidence="2 10">Belongs to the acyl-CoA dehydrogenase family.</text>
</comment>
<evidence type="ECO:0000259" key="12">
    <source>
        <dbReference type="Pfam" id="PF02770"/>
    </source>
</evidence>
<feature type="domain" description="Acetyl-CoA dehydrogenase-like C-terminal" evidence="14">
    <location>
        <begin position="467"/>
        <end position="600"/>
    </location>
</feature>
<dbReference type="Gene3D" id="1.10.540.10">
    <property type="entry name" value="Acyl-CoA dehydrogenase/oxidase, N-terminal domain"/>
    <property type="match status" value="1"/>
</dbReference>
<evidence type="ECO:0000256" key="9">
    <source>
        <dbReference type="ARBA" id="ARBA00069043"/>
    </source>
</evidence>
<evidence type="ECO:0000256" key="10">
    <source>
        <dbReference type="RuleBase" id="RU362125"/>
    </source>
</evidence>
<evidence type="ECO:0000256" key="5">
    <source>
        <dbReference type="ARBA" id="ARBA00023002"/>
    </source>
</evidence>
<comment type="function">
    <text evidence="7">Involved in the assimilation of dimethylsulphoniopropionate (DMSP), an important compound in the fixation of carbon in marine phytoplankton, by mediating the conversion of 3-(methylthio)propanoyl-CoA (MMPA-CoA) to 3-(methylthio)acryloyl-CoA (MTA-CoA).</text>
</comment>
<dbReference type="PANTHER" id="PTHR42803:SF1">
    <property type="entry name" value="BROAD-SPECIFICITY LINEAR ACYL-COA DEHYDROGENASE FADE5"/>
    <property type="match status" value="1"/>
</dbReference>
<dbReference type="PANTHER" id="PTHR42803">
    <property type="entry name" value="ACYL-COA DEHYDROGENASE"/>
    <property type="match status" value="1"/>
</dbReference>
<dbReference type="EMBL" id="NVSR01000052">
    <property type="protein sequence ID" value="PCI27686.1"/>
    <property type="molecule type" value="Genomic_DNA"/>
</dbReference>
<evidence type="ECO:0000259" key="11">
    <source>
        <dbReference type="Pfam" id="PF00441"/>
    </source>
</evidence>
<dbReference type="InterPro" id="IPR025878">
    <property type="entry name" value="Acyl-CoA_dh-like_C_dom"/>
</dbReference>
<proteinExistence type="inferred from homology"/>
<dbReference type="InterPro" id="IPR052166">
    <property type="entry name" value="Diverse_Acyl-CoA_DH"/>
</dbReference>
<feature type="domain" description="Acyl-CoA dehydrogenase/oxidase C-terminal" evidence="11">
    <location>
        <begin position="282"/>
        <end position="454"/>
    </location>
</feature>
<protein>
    <recommendedName>
        <fullName evidence="9">3-methylmercaptopropionyl-CoA dehydrogenase</fullName>
        <ecNumber evidence="8">1.3.99.41</ecNumber>
    </recommendedName>
</protein>
<accession>A0A2A4T243</accession>
<reference evidence="16" key="1">
    <citation type="submission" date="2017-08" db="EMBL/GenBank/DDBJ databases">
        <title>A dynamic microbial community with high functional redundancy inhabits the cold, oxic subseafloor aquifer.</title>
        <authorList>
            <person name="Tully B.J."/>
            <person name="Wheat C.G."/>
            <person name="Glazer B.T."/>
            <person name="Huber J.A."/>
        </authorList>
    </citation>
    <scope>NUCLEOTIDE SEQUENCE [LARGE SCALE GENOMIC DNA]</scope>
</reference>
<dbReference type="Proteomes" id="UP000218113">
    <property type="component" value="Unassembled WGS sequence"/>
</dbReference>
<evidence type="ECO:0000313" key="16">
    <source>
        <dbReference type="Proteomes" id="UP000218113"/>
    </source>
</evidence>
<dbReference type="InterPro" id="IPR046373">
    <property type="entry name" value="Acyl-CoA_Oxase/DH_mid-dom_sf"/>
</dbReference>
<dbReference type="Pfam" id="PF02770">
    <property type="entry name" value="Acyl-CoA_dh_M"/>
    <property type="match status" value="1"/>
</dbReference>
<evidence type="ECO:0000256" key="1">
    <source>
        <dbReference type="ARBA" id="ARBA00001974"/>
    </source>
</evidence>
<dbReference type="SUPFAM" id="SSF56645">
    <property type="entry name" value="Acyl-CoA dehydrogenase NM domain-like"/>
    <property type="match status" value="1"/>
</dbReference>
<dbReference type="EC" id="1.3.99.41" evidence="8"/>
<dbReference type="InterPro" id="IPR006091">
    <property type="entry name" value="Acyl-CoA_Oxase/DH_mid-dom"/>
</dbReference>
<keyword evidence="4 10" id="KW-0274">FAD</keyword>
<evidence type="ECO:0000259" key="13">
    <source>
        <dbReference type="Pfam" id="PF02771"/>
    </source>
</evidence>
<dbReference type="Gene3D" id="2.40.110.10">
    <property type="entry name" value="Butyryl-CoA Dehydrogenase, subunit A, domain 2"/>
    <property type="match status" value="1"/>
</dbReference>
<dbReference type="Pfam" id="PF02771">
    <property type="entry name" value="Acyl-CoA_dh_N"/>
    <property type="match status" value="1"/>
</dbReference>
<dbReference type="Pfam" id="PF00441">
    <property type="entry name" value="Acyl-CoA_dh_1"/>
    <property type="match status" value="1"/>
</dbReference>
<evidence type="ECO:0000256" key="3">
    <source>
        <dbReference type="ARBA" id="ARBA00022630"/>
    </source>
</evidence>
<dbReference type="Pfam" id="PF12806">
    <property type="entry name" value="Acyl-CoA_dh_C"/>
    <property type="match status" value="1"/>
</dbReference>
<dbReference type="InterPro" id="IPR036250">
    <property type="entry name" value="AcylCo_DH-like_C"/>
</dbReference>